<keyword evidence="5" id="KW-1185">Reference proteome</keyword>
<dbReference type="InterPro" id="IPR035999">
    <property type="entry name" value="Sec7_dom_sf"/>
</dbReference>
<dbReference type="InterPro" id="IPR023394">
    <property type="entry name" value="Sec7_C_sf"/>
</dbReference>
<evidence type="ECO:0000313" key="5">
    <source>
        <dbReference type="Proteomes" id="UP000054144"/>
    </source>
</evidence>
<dbReference type="GO" id="GO:0032012">
    <property type="term" value="P:regulation of ARF protein signal transduction"/>
    <property type="evidence" value="ECO:0007669"/>
    <property type="project" value="InterPro"/>
</dbReference>
<evidence type="ECO:0000313" key="4">
    <source>
        <dbReference type="EMBL" id="KIY45407.1"/>
    </source>
</evidence>
<dbReference type="Pfam" id="PF01369">
    <property type="entry name" value="Sec7"/>
    <property type="match status" value="1"/>
</dbReference>
<dbReference type="SUPFAM" id="SSF48425">
    <property type="entry name" value="Sec7 domain"/>
    <property type="match status" value="1"/>
</dbReference>
<dbReference type="EMBL" id="KN882048">
    <property type="protein sequence ID" value="KIY45407.1"/>
    <property type="molecule type" value="Genomic_DNA"/>
</dbReference>
<dbReference type="OrthoDB" id="430364at2759"/>
<dbReference type="SMART" id="SM00233">
    <property type="entry name" value="PH"/>
    <property type="match status" value="1"/>
</dbReference>
<dbReference type="GO" id="GO:0005085">
    <property type="term" value="F:guanyl-nucleotide exchange factor activity"/>
    <property type="evidence" value="ECO:0007669"/>
    <property type="project" value="InterPro"/>
</dbReference>
<dbReference type="AlphaFoldDB" id="A0A0D7A322"/>
<feature type="domain" description="SEC7" evidence="3">
    <location>
        <begin position="1"/>
        <end position="115"/>
    </location>
</feature>
<dbReference type="SMART" id="SM00222">
    <property type="entry name" value="Sec7"/>
    <property type="match status" value="1"/>
</dbReference>
<dbReference type="PANTHER" id="PTHR10663">
    <property type="entry name" value="GUANYL-NUCLEOTIDE EXCHANGE FACTOR"/>
    <property type="match status" value="1"/>
</dbReference>
<organism evidence="4 5">
    <name type="scientific">Fistulina hepatica ATCC 64428</name>
    <dbReference type="NCBI Taxonomy" id="1128425"/>
    <lineage>
        <taxon>Eukaryota</taxon>
        <taxon>Fungi</taxon>
        <taxon>Dikarya</taxon>
        <taxon>Basidiomycota</taxon>
        <taxon>Agaricomycotina</taxon>
        <taxon>Agaricomycetes</taxon>
        <taxon>Agaricomycetidae</taxon>
        <taxon>Agaricales</taxon>
        <taxon>Fistulinaceae</taxon>
        <taxon>Fistulina</taxon>
    </lineage>
</organism>
<dbReference type="InterPro" id="IPR001849">
    <property type="entry name" value="PH_domain"/>
</dbReference>
<name>A0A0D7A322_9AGAR</name>
<dbReference type="InterPro" id="IPR011993">
    <property type="entry name" value="PH-like_dom_sf"/>
</dbReference>
<gene>
    <name evidence="4" type="ORF">FISHEDRAFT_49415</name>
</gene>
<dbReference type="InterPro" id="IPR041681">
    <property type="entry name" value="PH_9"/>
</dbReference>
<dbReference type="PROSITE" id="PS50190">
    <property type="entry name" value="SEC7"/>
    <property type="match status" value="1"/>
</dbReference>
<evidence type="ECO:0000256" key="1">
    <source>
        <dbReference type="SAM" id="MobiDB-lite"/>
    </source>
</evidence>
<feature type="region of interest" description="Disordered" evidence="1">
    <location>
        <begin position="716"/>
        <end position="741"/>
    </location>
</feature>
<dbReference type="SUPFAM" id="SSF50729">
    <property type="entry name" value="PH domain-like"/>
    <property type="match status" value="1"/>
</dbReference>
<dbReference type="Proteomes" id="UP000054144">
    <property type="component" value="Unassembled WGS sequence"/>
</dbReference>
<evidence type="ECO:0008006" key="6">
    <source>
        <dbReference type="Google" id="ProtNLM"/>
    </source>
</evidence>
<proteinExistence type="predicted"/>
<evidence type="ECO:0000259" key="2">
    <source>
        <dbReference type="PROSITE" id="PS50003"/>
    </source>
</evidence>
<feature type="domain" description="PH" evidence="2">
    <location>
        <begin position="259"/>
        <end position="380"/>
    </location>
</feature>
<sequence length="792" mass="87682">MHALKCYLDRFDFMYDPLDVALRKLLMVVRLPRETQQIDRVIEAFANRYLRCNPRLFISDDHPYILAFSFIMLHTDAFNKSNKRKMTKADYTKNTKIPGVSSEILNCFYDNIVFAPFIFIEDPVDANSTSEFPSSKSLASSLGSNTTNSVSGGTILNKTSRIDPYYLIRMNLLAPLRVDVESSIPLHSSYLYHGTVGAWDHSELRRAFAEARIVNVATVDPNRSGAFFGLASMGPVSAGSPVGNGSTVVPVMTESWTLKIAKSGSLMRKDDIHDEGKKGSNRKWKSWSAILSSTQLFFFRDVSAVDRLLAPIDSSSSCRPLFRPDEVISVKDAVAVFDTSYTKAGDTFRLVIGDGRQYFVQAPDQRDLNQWVSRINYASAFKTAGLRMRPTSMSGQDAQLTGVAAAASLINERHTSPQKTHNWVSPVSSHDELLTVTPPATPQRRSSLRYRLAIRRTQSDADMNIPVAPEIEGADLFKATFDQVKADLVAGRVLSPDDESIAASPRATRADTVMSLPLLNTTPVLSSSRSSSSVPTRAQVIQAKVADLNARIGALQSRLDSDLILARNIAILTPFQRSTRDRLVNLVQVLTKRVKKSRLELARLKCHVDVLSNDLIMENRDWQESTKLALEAAKRTFKGRHPEVISVPSAAPDEPSFSTPLSVTPDKQSSAISLFSSPTSESFYTAAEYGNAWPTPEEVASPGLLTAITPDEDYARRSSTSSFQSLRDDSTSSPSSTLMMHRKASMGVTEQAEEWNKTRCAQRVSLVRLPSKIKLSARYDFRDDFSSSRPSA</sequence>
<dbReference type="InterPro" id="IPR000904">
    <property type="entry name" value="Sec7_dom"/>
</dbReference>
<accession>A0A0D7A322</accession>
<dbReference type="PROSITE" id="PS50003">
    <property type="entry name" value="PH_DOMAIN"/>
    <property type="match status" value="1"/>
</dbReference>
<dbReference type="PANTHER" id="PTHR10663:SF405">
    <property type="entry name" value="ARF GUANINE NUCLEOTIDE EXCHANGE FACTOR SYT1"/>
    <property type="match status" value="1"/>
</dbReference>
<protein>
    <recommendedName>
        <fullName evidence="6">Sec7-domain-containing protein</fullName>
    </recommendedName>
</protein>
<dbReference type="Pfam" id="PF15410">
    <property type="entry name" value="PH_9"/>
    <property type="match status" value="1"/>
</dbReference>
<dbReference type="Gene3D" id="1.10.1000.11">
    <property type="entry name" value="Arf Nucleotide-binding Site Opener,domain 2"/>
    <property type="match status" value="1"/>
</dbReference>
<reference evidence="4 5" key="1">
    <citation type="journal article" date="2015" name="Fungal Genet. Biol.">
        <title>Evolution of novel wood decay mechanisms in Agaricales revealed by the genome sequences of Fistulina hepatica and Cylindrobasidium torrendii.</title>
        <authorList>
            <person name="Floudas D."/>
            <person name="Held B.W."/>
            <person name="Riley R."/>
            <person name="Nagy L.G."/>
            <person name="Koehler G."/>
            <person name="Ransdell A.S."/>
            <person name="Younus H."/>
            <person name="Chow J."/>
            <person name="Chiniquy J."/>
            <person name="Lipzen A."/>
            <person name="Tritt A."/>
            <person name="Sun H."/>
            <person name="Haridas S."/>
            <person name="LaButti K."/>
            <person name="Ohm R.A."/>
            <person name="Kues U."/>
            <person name="Blanchette R.A."/>
            <person name="Grigoriev I.V."/>
            <person name="Minto R.E."/>
            <person name="Hibbett D.S."/>
        </authorList>
    </citation>
    <scope>NUCLEOTIDE SEQUENCE [LARGE SCALE GENOMIC DNA]</scope>
    <source>
        <strain evidence="4 5">ATCC 64428</strain>
    </source>
</reference>
<evidence type="ECO:0000259" key="3">
    <source>
        <dbReference type="PROSITE" id="PS50190"/>
    </source>
</evidence>
<dbReference type="Gene3D" id="2.30.29.30">
    <property type="entry name" value="Pleckstrin-homology domain (PH domain)/Phosphotyrosine-binding domain (PTB)"/>
    <property type="match status" value="1"/>
</dbReference>